<dbReference type="SUPFAM" id="SSF48452">
    <property type="entry name" value="TPR-like"/>
    <property type="match status" value="1"/>
</dbReference>
<gene>
    <name evidence="1" type="ORF">UT08_C0018G0050</name>
</gene>
<evidence type="ECO:0008006" key="3">
    <source>
        <dbReference type="Google" id="ProtNLM"/>
    </source>
</evidence>
<comment type="caution">
    <text evidence="1">The sequence shown here is derived from an EMBL/GenBank/DDBJ whole genome shotgun (WGS) entry which is preliminary data.</text>
</comment>
<name>A0A0G0NEW0_9BACT</name>
<proteinExistence type="predicted"/>
<dbReference type="STRING" id="1618570.UT08_C0018G0050"/>
<dbReference type="EMBL" id="LBVL01000018">
    <property type="protein sequence ID" value="KKQ84444.1"/>
    <property type="molecule type" value="Genomic_DNA"/>
</dbReference>
<reference evidence="1 2" key="1">
    <citation type="journal article" date="2015" name="Nature">
        <title>rRNA introns, odd ribosomes, and small enigmatic genomes across a large radiation of phyla.</title>
        <authorList>
            <person name="Brown C.T."/>
            <person name="Hug L.A."/>
            <person name="Thomas B.C."/>
            <person name="Sharon I."/>
            <person name="Castelle C.J."/>
            <person name="Singh A."/>
            <person name="Wilkins M.J."/>
            <person name="Williams K.H."/>
            <person name="Banfield J.F."/>
        </authorList>
    </citation>
    <scope>NUCLEOTIDE SEQUENCE [LARGE SCALE GENOMIC DNA]</scope>
</reference>
<dbReference type="Proteomes" id="UP000034081">
    <property type="component" value="Unassembled WGS sequence"/>
</dbReference>
<dbReference type="AlphaFoldDB" id="A0A0G0NEW0"/>
<accession>A0A0G0NEW0</accession>
<protein>
    <recommendedName>
        <fullName evidence="3">Tetratricopeptide TPR_2 repeat protein</fullName>
    </recommendedName>
</protein>
<dbReference type="InterPro" id="IPR011990">
    <property type="entry name" value="TPR-like_helical_dom_sf"/>
</dbReference>
<evidence type="ECO:0000313" key="1">
    <source>
        <dbReference type="EMBL" id="KKQ84444.1"/>
    </source>
</evidence>
<dbReference type="Gene3D" id="1.25.40.10">
    <property type="entry name" value="Tetratricopeptide repeat domain"/>
    <property type="match status" value="1"/>
</dbReference>
<evidence type="ECO:0000313" key="2">
    <source>
        <dbReference type="Proteomes" id="UP000034081"/>
    </source>
</evidence>
<sequence>MVRIHLGPPKNLLFNYPQHFKMHKYSNLSNYSAKEIHNLGRTSREKDAHLEALQYLDQSIIGYQKEKDYRGIIDALAERTITWKHFFLLTNDMVYAILAQKDAEAMLNISQEKKLKDKLSTSFFRLGEVAMLFKEHTKAINYYKKSLVYYSGILSQKGQFRYHLGEALYRNDEKKRGKKLMIKGLEEIKEGSKKAPAFFIHVWESGCRMQLADLLRKDEPEEAKKHLIEAEKIIKTDKKLIIRKRQFKELKKTFSF</sequence>
<organism evidence="1 2">
    <name type="scientific">Candidatus Woesebacteria bacterium GW2011_GWB1_38_8</name>
    <dbReference type="NCBI Taxonomy" id="1618570"/>
    <lineage>
        <taxon>Bacteria</taxon>
        <taxon>Candidatus Woeseibacteriota</taxon>
    </lineage>
</organism>